<gene>
    <name evidence="2" type="ORF">B6N60_00884</name>
</gene>
<dbReference type="Proteomes" id="UP000683511">
    <property type="component" value="Chromosome"/>
</dbReference>
<evidence type="ECO:0000313" key="3">
    <source>
        <dbReference type="Proteomes" id="UP000683511"/>
    </source>
</evidence>
<dbReference type="PANTHER" id="PTHR34613">
    <property type="entry name" value="SLL0800 PROTEIN"/>
    <property type="match status" value="1"/>
</dbReference>
<dbReference type="PANTHER" id="PTHR34613:SF1">
    <property type="entry name" value="SLL6017 PROTEIN"/>
    <property type="match status" value="1"/>
</dbReference>
<dbReference type="Pfam" id="PF14261">
    <property type="entry name" value="DUF4351"/>
    <property type="match status" value="1"/>
</dbReference>
<reference evidence="2" key="1">
    <citation type="submission" date="2017-04" db="EMBL/GenBank/DDBJ databases">
        <title>Genome deletions in a multicellular cyanobacterial endosymbiont for morphological adaptation in marine diatoms.</title>
        <authorList>
            <person name="Wang Y."/>
            <person name="Gao H."/>
            <person name="Li R."/>
            <person name="Xu X."/>
        </authorList>
    </citation>
    <scope>NUCLEOTIDE SEQUENCE</scope>
    <source>
        <strain evidence="2">FACHB 800</strain>
    </source>
</reference>
<keyword evidence="3" id="KW-1185">Reference proteome</keyword>
<sequence>MTKKVDIGSKRLISLAPDNWVQWVTQRKDIRVKEFISSEFQWVSRDNDVLIKVENPQGEFLILNELQLRYNETMPLRMTAYIALARERYNLPIYPVLINILPHTKTPNIPNFYQHEFMGVKSYQDYRVINLWEIEASLVFQENLASLLPFVPILKGGGEEAIVREAVIKLRENEQLSDLEPLLSFFASFVLEIPIVQQIMRWDMTVLRESPWYQEILKEGLQQGVQQGEQQGEANLVIRQLSKRFGNLDPVITSQIRQLSISQLETLGESIFDFSAMADLENWLQQNAD</sequence>
<dbReference type="EMBL" id="CP021056">
    <property type="protein sequence ID" value="QXE22202.1"/>
    <property type="molecule type" value="Genomic_DNA"/>
</dbReference>
<dbReference type="InterPro" id="IPR025587">
    <property type="entry name" value="DUF4351"/>
</dbReference>
<feature type="domain" description="DUF4351" evidence="1">
    <location>
        <begin position="226"/>
        <end position="284"/>
    </location>
</feature>
<evidence type="ECO:0000259" key="1">
    <source>
        <dbReference type="Pfam" id="PF14261"/>
    </source>
</evidence>
<dbReference type="AlphaFoldDB" id="A0A975T672"/>
<organism evidence="2 3">
    <name type="scientific">Richelia sinica FACHB-800</name>
    <dbReference type="NCBI Taxonomy" id="1357546"/>
    <lineage>
        <taxon>Bacteria</taxon>
        <taxon>Bacillati</taxon>
        <taxon>Cyanobacteriota</taxon>
        <taxon>Cyanophyceae</taxon>
        <taxon>Nostocales</taxon>
        <taxon>Nostocaceae</taxon>
        <taxon>Richelia</taxon>
    </lineage>
</organism>
<protein>
    <recommendedName>
        <fullName evidence="1">DUF4351 domain-containing protein</fullName>
    </recommendedName>
</protein>
<accession>A0A975T672</accession>
<name>A0A975T672_9NOST</name>
<dbReference type="KEGG" id="rsin:B6N60_00884"/>
<proteinExistence type="predicted"/>
<evidence type="ECO:0000313" key="2">
    <source>
        <dbReference type="EMBL" id="QXE22202.1"/>
    </source>
</evidence>
<dbReference type="RefSeq" id="WP_190603034.1">
    <property type="nucleotide sequence ID" value="NZ_CP021056.1"/>
</dbReference>